<evidence type="ECO:0000313" key="1">
    <source>
        <dbReference type="EMBL" id="CAE7200148.1"/>
    </source>
</evidence>
<name>A0A812J831_SYMPI</name>
<reference evidence="1" key="1">
    <citation type="submission" date="2021-02" db="EMBL/GenBank/DDBJ databases">
        <authorList>
            <person name="Dougan E. K."/>
            <person name="Rhodes N."/>
            <person name="Thang M."/>
            <person name="Chan C."/>
        </authorList>
    </citation>
    <scope>NUCLEOTIDE SEQUENCE</scope>
</reference>
<dbReference type="Proteomes" id="UP000649617">
    <property type="component" value="Unassembled WGS sequence"/>
</dbReference>
<evidence type="ECO:0000313" key="2">
    <source>
        <dbReference type="Proteomes" id="UP000649617"/>
    </source>
</evidence>
<gene>
    <name evidence="1" type="ORF">SPIL2461_LOCUS1772</name>
</gene>
<protein>
    <submittedName>
        <fullName evidence="1">Uncharacterized protein</fullName>
    </submittedName>
</protein>
<dbReference type="AlphaFoldDB" id="A0A812J831"/>
<feature type="non-terminal residue" evidence="1">
    <location>
        <position position="64"/>
    </location>
</feature>
<dbReference type="EMBL" id="CAJNIZ010001818">
    <property type="protein sequence ID" value="CAE7200148.1"/>
    <property type="molecule type" value="Genomic_DNA"/>
</dbReference>
<proteinExistence type="predicted"/>
<comment type="caution">
    <text evidence="1">The sequence shown here is derived from an EMBL/GenBank/DDBJ whole genome shotgun (WGS) entry which is preliminary data.</text>
</comment>
<sequence>AVLEQLEQCLPLLSQSPLTIPSKDLRQINRLLRHMTFSDLLTWASQHASVDVRHVKHMGQVARP</sequence>
<accession>A0A812J831</accession>
<keyword evidence="2" id="KW-1185">Reference proteome</keyword>
<organism evidence="1 2">
    <name type="scientific">Symbiodinium pilosum</name>
    <name type="common">Dinoflagellate</name>
    <dbReference type="NCBI Taxonomy" id="2952"/>
    <lineage>
        <taxon>Eukaryota</taxon>
        <taxon>Sar</taxon>
        <taxon>Alveolata</taxon>
        <taxon>Dinophyceae</taxon>
        <taxon>Suessiales</taxon>
        <taxon>Symbiodiniaceae</taxon>
        <taxon>Symbiodinium</taxon>
    </lineage>
</organism>